<dbReference type="InterPro" id="IPR057774">
    <property type="entry name" value="D8C_UMOD/GP2/OIT3-like"/>
</dbReference>
<evidence type="ECO:0000313" key="7">
    <source>
        <dbReference type="RefSeq" id="XP_022287223.1"/>
    </source>
</evidence>
<evidence type="ECO:0000256" key="4">
    <source>
        <dbReference type="SAM" id="SignalP"/>
    </source>
</evidence>
<evidence type="ECO:0000256" key="3">
    <source>
        <dbReference type="SAM" id="Phobius"/>
    </source>
</evidence>
<dbReference type="Proteomes" id="UP000694844">
    <property type="component" value="Chromosome 6"/>
</dbReference>
<keyword evidence="3" id="KW-0472">Membrane</keyword>
<protein>
    <submittedName>
        <fullName evidence="7 8">Oncoprotein-induced transcript 3 protein-like</fullName>
    </submittedName>
</protein>
<dbReference type="RefSeq" id="XP_022287224.1">
    <property type="nucleotide sequence ID" value="XM_022431516.1"/>
</dbReference>
<keyword evidence="1 4" id="KW-0732">Signal</keyword>
<keyword evidence="6" id="KW-1185">Reference proteome</keyword>
<organism evidence="6 7">
    <name type="scientific">Crassostrea virginica</name>
    <name type="common">Eastern oyster</name>
    <dbReference type="NCBI Taxonomy" id="6565"/>
    <lineage>
        <taxon>Eukaryota</taxon>
        <taxon>Metazoa</taxon>
        <taxon>Spiralia</taxon>
        <taxon>Lophotrochozoa</taxon>
        <taxon>Mollusca</taxon>
        <taxon>Bivalvia</taxon>
        <taxon>Autobranchia</taxon>
        <taxon>Pteriomorphia</taxon>
        <taxon>Ostreida</taxon>
        <taxon>Ostreoidea</taxon>
        <taxon>Ostreidae</taxon>
        <taxon>Crassostrea</taxon>
    </lineage>
</organism>
<dbReference type="KEGG" id="cvn:111099978"/>
<evidence type="ECO:0000256" key="1">
    <source>
        <dbReference type="ARBA" id="ARBA00022729"/>
    </source>
</evidence>
<evidence type="ECO:0000259" key="5">
    <source>
        <dbReference type="Pfam" id="PF23283"/>
    </source>
</evidence>
<proteinExistence type="predicted"/>
<name>A0A8B8A9H1_CRAVI</name>
<feature type="chain" id="PRO_5044665813" evidence="4">
    <location>
        <begin position="20"/>
        <end position="241"/>
    </location>
</feature>
<feature type="domain" description="UMOD/GP2/OIT3-like D8C" evidence="5">
    <location>
        <begin position="71"/>
        <end position="144"/>
    </location>
</feature>
<dbReference type="Pfam" id="PF23283">
    <property type="entry name" value="D8C_UMOD"/>
    <property type="match status" value="1"/>
</dbReference>
<dbReference type="OrthoDB" id="10043005at2759"/>
<sequence length="241" mass="27024">MTNVLYWMVLLETLTLSGAVYYCDVGDPCAEANIRTLYQPYARSVNCKQDILHGACDRHITPQWYRVDIPMLTQCPELQSCGALYPVWLNGTLPNIRDGTVDRTACTAGFGSCCVRSYGIQIKHCGQFYAFCLAALDTCPERYCFGENGPCDYPVSITPVKRTSFSKDRTENQPDTLEIIFILILIVLTGIFVSLLCFAAKKYKTRPVDIGGFPSMVNRIVVEQDACEQKKPPPYTSRLNI</sequence>
<dbReference type="RefSeq" id="XP_022287223.1">
    <property type="nucleotide sequence ID" value="XM_022431515.1"/>
</dbReference>
<keyword evidence="3" id="KW-0812">Transmembrane</keyword>
<evidence type="ECO:0000313" key="6">
    <source>
        <dbReference type="Proteomes" id="UP000694844"/>
    </source>
</evidence>
<dbReference type="AlphaFoldDB" id="A0A8B8A9H1"/>
<accession>A0A8B8A9H1</accession>
<reference evidence="7 8" key="1">
    <citation type="submission" date="2025-04" db="UniProtKB">
        <authorList>
            <consortium name="RefSeq"/>
        </authorList>
    </citation>
    <scope>IDENTIFICATION</scope>
    <source>
        <tissue evidence="7 8">Whole sample</tissue>
    </source>
</reference>
<evidence type="ECO:0000256" key="2">
    <source>
        <dbReference type="ARBA" id="ARBA00023157"/>
    </source>
</evidence>
<feature type="signal peptide" evidence="4">
    <location>
        <begin position="1"/>
        <end position="19"/>
    </location>
</feature>
<gene>
    <name evidence="7 8" type="primary">LOC111099978</name>
</gene>
<keyword evidence="3" id="KW-1133">Transmembrane helix</keyword>
<dbReference type="GeneID" id="111099978"/>
<evidence type="ECO:0000313" key="8">
    <source>
        <dbReference type="RefSeq" id="XP_022287224.1"/>
    </source>
</evidence>
<keyword evidence="2" id="KW-1015">Disulfide bond</keyword>
<feature type="transmembrane region" description="Helical" evidence="3">
    <location>
        <begin position="179"/>
        <end position="200"/>
    </location>
</feature>